<reference evidence="15 16" key="1">
    <citation type="submission" date="2016-11" db="EMBL/GenBank/DDBJ databases">
        <title>Actinomyces gypaetusis sp. nov. isolated from the vulture Gypaetus barbatus in Qinghai Tibet Plateau China.</title>
        <authorList>
            <person name="Meng X."/>
        </authorList>
    </citation>
    <scope>NUCLEOTIDE SEQUENCE [LARGE SCALE GENOMIC DNA]</scope>
    <source>
        <strain evidence="15 16">VUL4_2</strain>
    </source>
</reference>
<evidence type="ECO:0000256" key="7">
    <source>
        <dbReference type="ARBA" id="ARBA00022984"/>
    </source>
</evidence>
<organism evidence="15 16">
    <name type="scientific">Boudabousia liubingyangii</name>
    <dbReference type="NCBI Taxonomy" id="1921764"/>
    <lineage>
        <taxon>Bacteria</taxon>
        <taxon>Bacillati</taxon>
        <taxon>Actinomycetota</taxon>
        <taxon>Actinomycetes</taxon>
        <taxon>Actinomycetales</taxon>
        <taxon>Actinomycetaceae</taxon>
        <taxon>Boudabousia</taxon>
    </lineage>
</organism>
<dbReference type="InterPro" id="IPR036565">
    <property type="entry name" value="Mur-like_cat_sf"/>
</dbReference>
<dbReference type="GO" id="GO:0005737">
    <property type="term" value="C:cytoplasm"/>
    <property type="evidence" value="ECO:0007669"/>
    <property type="project" value="UniProtKB-SubCell"/>
</dbReference>
<keyword evidence="16" id="KW-1185">Reference proteome</keyword>
<proteinExistence type="inferred from homology"/>
<keyword evidence="3 10" id="KW-0132">Cell division</keyword>
<evidence type="ECO:0000256" key="8">
    <source>
        <dbReference type="ARBA" id="ARBA00023306"/>
    </source>
</evidence>
<evidence type="ECO:0000256" key="5">
    <source>
        <dbReference type="ARBA" id="ARBA00022840"/>
    </source>
</evidence>
<feature type="domain" description="Mur ligase central" evidence="14">
    <location>
        <begin position="111"/>
        <end position="299"/>
    </location>
</feature>
<evidence type="ECO:0000256" key="10">
    <source>
        <dbReference type="HAMAP-Rule" id="MF_02019"/>
    </source>
</evidence>
<dbReference type="AlphaFoldDB" id="A0A1Q5PN34"/>
<dbReference type="SUPFAM" id="SSF53244">
    <property type="entry name" value="MurD-like peptide ligases, peptide-binding domain"/>
    <property type="match status" value="1"/>
</dbReference>
<gene>
    <name evidence="10" type="primary">murF</name>
    <name evidence="15" type="ORF">BSR29_03750</name>
</gene>
<dbReference type="InterPro" id="IPR051046">
    <property type="entry name" value="MurCDEF_CellWall_CoF430Synth"/>
</dbReference>
<dbReference type="EMBL" id="MQSV01000002">
    <property type="protein sequence ID" value="OKL48964.1"/>
    <property type="molecule type" value="Genomic_DNA"/>
</dbReference>
<dbReference type="GO" id="GO:0047480">
    <property type="term" value="F:UDP-N-acetylmuramoyl-tripeptide-D-alanyl-D-alanine ligase activity"/>
    <property type="evidence" value="ECO:0007669"/>
    <property type="project" value="UniProtKB-UniRule"/>
</dbReference>
<evidence type="ECO:0000256" key="2">
    <source>
        <dbReference type="ARBA" id="ARBA00022598"/>
    </source>
</evidence>
<dbReference type="Pfam" id="PF02875">
    <property type="entry name" value="Mur_ligase_C"/>
    <property type="match status" value="1"/>
</dbReference>
<keyword evidence="7 10" id="KW-0573">Peptidoglycan synthesis</keyword>
<dbReference type="InterPro" id="IPR035911">
    <property type="entry name" value="MurE/MurF_N"/>
</dbReference>
<dbReference type="GO" id="GO:0005524">
    <property type="term" value="F:ATP binding"/>
    <property type="evidence" value="ECO:0007669"/>
    <property type="project" value="UniProtKB-UniRule"/>
</dbReference>
<dbReference type="NCBIfam" id="TIGR01143">
    <property type="entry name" value="murF"/>
    <property type="match status" value="1"/>
</dbReference>
<dbReference type="InterPro" id="IPR036615">
    <property type="entry name" value="Mur_ligase_C_dom_sf"/>
</dbReference>
<dbReference type="InterPro" id="IPR004101">
    <property type="entry name" value="Mur_ligase_C"/>
</dbReference>
<dbReference type="GO" id="GO:0009252">
    <property type="term" value="P:peptidoglycan biosynthetic process"/>
    <property type="evidence" value="ECO:0007669"/>
    <property type="project" value="UniProtKB-UniRule"/>
</dbReference>
<dbReference type="InterPro" id="IPR000713">
    <property type="entry name" value="Mur_ligase_N"/>
</dbReference>
<evidence type="ECO:0000259" key="14">
    <source>
        <dbReference type="Pfam" id="PF08245"/>
    </source>
</evidence>
<keyword evidence="4 10" id="KW-0547">Nucleotide-binding</keyword>
<evidence type="ECO:0000256" key="3">
    <source>
        <dbReference type="ARBA" id="ARBA00022618"/>
    </source>
</evidence>
<evidence type="ECO:0000313" key="15">
    <source>
        <dbReference type="EMBL" id="OKL48964.1"/>
    </source>
</evidence>
<accession>A0A1Q5PN34</accession>
<protein>
    <recommendedName>
        <fullName evidence="10 11">UDP-N-acetylmuramoyl-tripeptide--D-alanyl-D-alanine ligase</fullName>
        <ecNumber evidence="10 11">6.3.2.10</ecNumber>
    </recommendedName>
    <alternativeName>
        <fullName evidence="10">D-alanyl-D-alanine-adding enzyme</fullName>
    </alternativeName>
</protein>
<dbReference type="EC" id="6.3.2.10" evidence="10 11"/>
<comment type="similarity">
    <text evidence="10">Belongs to the MurCDEF family. MurF subfamily.</text>
</comment>
<dbReference type="Pfam" id="PF01225">
    <property type="entry name" value="Mur_ligase"/>
    <property type="match status" value="1"/>
</dbReference>
<dbReference type="Gene3D" id="3.90.190.20">
    <property type="entry name" value="Mur ligase, C-terminal domain"/>
    <property type="match status" value="1"/>
</dbReference>
<dbReference type="HAMAP" id="MF_02019">
    <property type="entry name" value="MurF"/>
    <property type="match status" value="1"/>
</dbReference>
<evidence type="ECO:0000256" key="11">
    <source>
        <dbReference type="RuleBase" id="RU004136"/>
    </source>
</evidence>
<dbReference type="GO" id="GO:0008766">
    <property type="term" value="F:UDP-N-acetylmuramoylalanyl-D-glutamyl-2,6-diaminopimelate-D-alanyl-D-alanine ligase activity"/>
    <property type="evidence" value="ECO:0007669"/>
    <property type="project" value="RHEA"/>
</dbReference>
<dbReference type="InterPro" id="IPR005863">
    <property type="entry name" value="UDP-N-AcMur_synth"/>
</dbReference>
<name>A0A1Q5PN34_9ACTO</name>
<comment type="pathway">
    <text evidence="10 11">Cell wall biogenesis; peptidoglycan biosynthesis.</text>
</comment>
<comment type="caution">
    <text evidence="15">The sequence shown here is derived from an EMBL/GenBank/DDBJ whole genome shotgun (WGS) entry which is preliminary data.</text>
</comment>
<dbReference type="GO" id="GO:0008360">
    <property type="term" value="P:regulation of cell shape"/>
    <property type="evidence" value="ECO:0007669"/>
    <property type="project" value="UniProtKB-KW"/>
</dbReference>
<comment type="subcellular location">
    <subcellularLocation>
        <location evidence="10 11">Cytoplasm</location>
    </subcellularLocation>
</comment>
<keyword evidence="1 10" id="KW-0963">Cytoplasm</keyword>
<feature type="binding site" evidence="10">
    <location>
        <begin position="113"/>
        <end position="119"/>
    </location>
    <ligand>
        <name>ATP</name>
        <dbReference type="ChEBI" id="CHEBI:30616"/>
    </ligand>
</feature>
<keyword evidence="8 10" id="KW-0131">Cell cycle</keyword>
<keyword evidence="2 10" id="KW-0436">Ligase</keyword>
<dbReference type="Gene3D" id="3.40.1390.10">
    <property type="entry name" value="MurE/MurF, N-terminal domain"/>
    <property type="match status" value="1"/>
</dbReference>
<keyword evidence="5 10" id="KW-0067">ATP-binding</keyword>
<keyword evidence="6 10" id="KW-0133">Cell shape</keyword>
<comment type="catalytic activity">
    <reaction evidence="10 11">
        <text>D-alanyl-D-alanine + UDP-N-acetyl-alpha-D-muramoyl-L-alanyl-gamma-D-glutamyl-meso-2,6-diaminopimelate + ATP = UDP-N-acetyl-alpha-D-muramoyl-L-alanyl-gamma-D-glutamyl-meso-2,6-diaminopimeloyl-D-alanyl-D-alanine + ADP + phosphate + H(+)</text>
        <dbReference type="Rhea" id="RHEA:28374"/>
        <dbReference type="ChEBI" id="CHEBI:15378"/>
        <dbReference type="ChEBI" id="CHEBI:30616"/>
        <dbReference type="ChEBI" id="CHEBI:43474"/>
        <dbReference type="ChEBI" id="CHEBI:57822"/>
        <dbReference type="ChEBI" id="CHEBI:61386"/>
        <dbReference type="ChEBI" id="CHEBI:83905"/>
        <dbReference type="ChEBI" id="CHEBI:456216"/>
        <dbReference type="EC" id="6.3.2.10"/>
    </reaction>
</comment>
<dbReference type="SUPFAM" id="SSF53623">
    <property type="entry name" value="MurD-like peptide ligases, catalytic domain"/>
    <property type="match status" value="1"/>
</dbReference>
<dbReference type="OrthoDB" id="9800958at2"/>
<evidence type="ECO:0000256" key="9">
    <source>
        <dbReference type="ARBA" id="ARBA00023316"/>
    </source>
</evidence>
<dbReference type="STRING" id="1921764.BSR28_03320"/>
<dbReference type="SUPFAM" id="SSF63418">
    <property type="entry name" value="MurE/MurF N-terminal domain"/>
    <property type="match status" value="1"/>
</dbReference>
<comment type="function">
    <text evidence="10 11">Involved in cell wall formation. Catalyzes the final step in the synthesis of UDP-N-acetylmuramoyl-pentapeptide, the precursor of murein.</text>
</comment>
<dbReference type="PANTHER" id="PTHR43024">
    <property type="entry name" value="UDP-N-ACETYLMURAMOYL-TRIPEPTIDE--D-ALANYL-D-ALANINE LIGASE"/>
    <property type="match status" value="1"/>
</dbReference>
<dbReference type="UniPathway" id="UPA00219"/>
<dbReference type="GO" id="GO:0051301">
    <property type="term" value="P:cell division"/>
    <property type="evidence" value="ECO:0007669"/>
    <property type="project" value="UniProtKB-KW"/>
</dbReference>
<dbReference type="Gene3D" id="3.40.1190.10">
    <property type="entry name" value="Mur-like, catalytic domain"/>
    <property type="match status" value="1"/>
</dbReference>
<dbReference type="PANTHER" id="PTHR43024:SF1">
    <property type="entry name" value="UDP-N-ACETYLMURAMOYL-TRIPEPTIDE--D-ALANYL-D-ALANINE LIGASE"/>
    <property type="match status" value="1"/>
</dbReference>
<dbReference type="Pfam" id="PF08245">
    <property type="entry name" value="Mur_ligase_M"/>
    <property type="match status" value="1"/>
</dbReference>
<keyword evidence="9 10" id="KW-0961">Cell wall biogenesis/degradation</keyword>
<evidence type="ECO:0000259" key="13">
    <source>
        <dbReference type="Pfam" id="PF02875"/>
    </source>
</evidence>
<dbReference type="RefSeq" id="WP_073708952.1">
    <property type="nucleotide sequence ID" value="NZ_MQSV01000002.1"/>
</dbReference>
<feature type="domain" description="Mur ligase C-terminal" evidence="13">
    <location>
        <begin position="323"/>
        <end position="451"/>
    </location>
</feature>
<dbReference type="InterPro" id="IPR013221">
    <property type="entry name" value="Mur_ligase_cen"/>
</dbReference>
<feature type="domain" description="Mur ligase N-terminal catalytic" evidence="12">
    <location>
        <begin position="28"/>
        <end position="91"/>
    </location>
</feature>
<dbReference type="Proteomes" id="UP000186785">
    <property type="component" value="Unassembled WGS sequence"/>
</dbReference>
<evidence type="ECO:0000259" key="12">
    <source>
        <dbReference type="Pfam" id="PF01225"/>
    </source>
</evidence>
<evidence type="ECO:0000313" key="16">
    <source>
        <dbReference type="Proteomes" id="UP000186785"/>
    </source>
</evidence>
<sequence>MRYSLAALAQALPAELLGNDVQIDGPVVTDSREAKPGSLYVARPGEQADGHDYIPAAVKAGAVALVVEKPGPWPVPALLVEDSTKALAQIAGTYIDSLRSAPNSQLQVIGITGSAGKTTTKDLLAQILASQAPTVSNLRSFNNEVGMPLTALKAEPETRFLVLEMGADAPGNLKYLTSFIAPDAAVELLVGTAHLGGFGSREVLAQTKAELVAGLRPQGVKILNYDDLAVRQMAAAHEGPTWYFSAQGAAEATVRANGIELDEIGRPSFELCYEEQNARVQLSLVGEHHVANALAAATTALALAVPYEQVVAALGLSQAISPHRMHVFAAPLEKGQWTVIDDAYNANPDSMKAALTALAHLGQSQPEATRVAVLGQMLELGPQSAELHRQVGEQALAAQVHVIITVGPEAEPLHDVVKDKTQAWHCETPADARKLLDKYAPAGALILLKGSNGSRVYEIADELLQGVNEK</sequence>
<evidence type="ECO:0000256" key="6">
    <source>
        <dbReference type="ARBA" id="ARBA00022960"/>
    </source>
</evidence>
<evidence type="ECO:0000256" key="4">
    <source>
        <dbReference type="ARBA" id="ARBA00022741"/>
    </source>
</evidence>
<dbReference type="GO" id="GO:0071555">
    <property type="term" value="P:cell wall organization"/>
    <property type="evidence" value="ECO:0007669"/>
    <property type="project" value="UniProtKB-KW"/>
</dbReference>
<evidence type="ECO:0000256" key="1">
    <source>
        <dbReference type="ARBA" id="ARBA00022490"/>
    </source>
</evidence>